<sequence>MSETNDRPGLGAPTHWMSVQAKDLVTNQQVIQVDASATIEEACDALIAHRIQSVPLYDSKSKSYIGMFDLHDLATYLLSKRPQGRQGLAHEVGQHGVEVSRISDMSHMNPFYSVLPETTVAQIVGVFGSGTHRVAVMESERQIRGILSQTR</sequence>
<comment type="caution">
    <text evidence="1">The sequence shown here is derived from an EMBL/GenBank/DDBJ whole genome shotgun (WGS) entry which is preliminary data.</text>
</comment>
<protein>
    <submittedName>
        <fullName evidence="1">Cell separation during budding</fullName>
    </submittedName>
</protein>
<accession>A0ACC1J780</accession>
<feature type="non-terminal residue" evidence="1">
    <location>
        <position position="151"/>
    </location>
</feature>
<evidence type="ECO:0000313" key="2">
    <source>
        <dbReference type="Proteomes" id="UP001150603"/>
    </source>
</evidence>
<keyword evidence="2" id="KW-1185">Reference proteome</keyword>
<proteinExistence type="predicted"/>
<evidence type="ECO:0000313" key="1">
    <source>
        <dbReference type="EMBL" id="KAJ1940482.1"/>
    </source>
</evidence>
<gene>
    <name evidence="1" type="primary">SDS23</name>
    <name evidence="1" type="ORF">FBU59_003798</name>
</gene>
<organism evidence="1 2">
    <name type="scientific">Linderina macrospora</name>
    <dbReference type="NCBI Taxonomy" id="4868"/>
    <lineage>
        <taxon>Eukaryota</taxon>
        <taxon>Fungi</taxon>
        <taxon>Fungi incertae sedis</taxon>
        <taxon>Zoopagomycota</taxon>
        <taxon>Kickxellomycotina</taxon>
        <taxon>Kickxellomycetes</taxon>
        <taxon>Kickxellales</taxon>
        <taxon>Kickxellaceae</taxon>
        <taxon>Linderina</taxon>
    </lineage>
</organism>
<dbReference type="Proteomes" id="UP001150603">
    <property type="component" value="Unassembled WGS sequence"/>
</dbReference>
<reference evidence="1" key="1">
    <citation type="submission" date="2022-07" db="EMBL/GenBank/DDBJ databases">
        <title>Phylogenomic reconstructions and comparative analyses of Kickxellomycotina fungi.</title>
        <authorList>
            <person name="Reynolds N.K."/>
            <person name="Stajich J.E."/>
            <person name="Barry K."/>
            <person name="Grigoriev I.V."/>
            <person name="Crous P."/>
            <person name="Smith M.E."/>
        </authorList>
    </citation>
    <scope>NUCLEOTIDE SEQUENCE</scope>
    <source>
        <strain evidence="1">NRRL 5244</strain>
    </source>
</reference>
<dbReference type="EMBL" id="JANBPW010002532">
    <property type="protein sequence ID" value="KAJ1940482.1"/>
    <property type="molecule type" value="Genomic_DNA"/>
</dbReference>
<name>A0ACC1J780_9FUNG</name>